<evidence type="ECO:0000256" key="3">
    <source>
        <dbReference type="ARBA" id="ARBA00022888"/>
    </source>
</evidence>
<dbReference type="InterPro" id="IPR001962">
    <property type="entry name" value="Asn_synthase"/>
</dbReference>
<comment type="caution">
    <text evidence="6">The sequence shown here is derived from an EMBL/GenBank/DDBJ whole genome shotgun (WGS) entry which is preliminary data.</text>
</comment>
<reference evidence="7" key="1">
    <citation type="journal article" date="2019" name="Int. J. Syst. Evol. Microbiol.">
        <title>The Global Catalogue of Microorganisms (GCM) 10K type strain sequencing project: providing services to taxonomists for standard genome sequencing and annotation.</title>
        <authorList>
            <consortium name="The Broad Institute Genomics Platform"/>
            <consortium name="The Broad Institute Genome Sequencing Center for Infectious Disease"/>
            <person name="Wu L."/>
            <person name="Ma J."/>
        </authorList>
    </citation>
    <scope>NUCLEOTIDE SEQUENCE [LARGE SCALE GENOMIC DNA]</scope>
    <source>
        <strain evidence="7">JCM 11574</strain>
    </source>
</reference>
<dbReference type="Proteomes" id="UP001500893">
    <property type="component" value="Unassembled WGS sequence"/>
</dbReference>
<evidence type="ECO:0000256" key="4">
    <source>
        <dbReference type="ARBA" id="ARBA00048741"/>
    </source>
</evidence>
<organism evidence="6 7">
    <name type="scientific">Streptomyces rameus</name>
    <dbReference type="NCBI Taxonomy" id="68261"/>
    <lineage>
        <taxon>Bacteria</taxon>
        <taxon>Bacillati</taxon>
        <taxon>Actinomycetota</taxon>
        <taxon>Actinomycetes</taxon>
        <taxon>Kitasatosporales</taxon>
        <taxon>Streptomycetaceae</taxon>
        <taxon>Streptomyces</taxon>
    </lineage>
</organism>
<evidence type="ECO:0000313" key="7">
    <source>
        <dbReference type="Proteomes" id="UP001500893"/>
    </source>
</evidence>
<gene>
    <name evidence="6" type="ORF">GCM10010521_07720</name>
</gene>
<protein>
    <recommendedName>
        <fullName evidence="2">asparagine synthase (glutamine-hydrolyzing)</fullName>
        <ecNumber evidence="2">6.3.5.4</ecNumber>
    </recommendedName>
</protein>
<comment type="pathway">
    <text evidence="1">Amino-acid biosynthesis; L-asparagine biosynthesis; L-asparagine from L-aspartate (L-Gln route): step 1/1.</text>
</comment>
<dbReference type="Pfam" id="PF00733">
    <property type="entry name" value="Asn_synthase"/>
    <property type="match status" value="1"/>
</dbReference>
<evidence type="ECO:0000256" key="2">
    <source>
        <dbReference type="ARBA" id="ARBA00012737"/>
    </source>
</evidence>
<dbReference type="SUPFAM" id="SSF52402">
    <property type="entry name" value="Adenine nucleotide alpha hydrolases-like"/>
    <property type="match status" value="1"/>
</dbReference>
<keyword evidence="7" id="KW-1185">Reference proteome</keyword>
<sequence length="600" mass="64964">MSSHGESWFVVLPDCEAGLAVASHLEEQRKSKAPKRVLHRSGRPLLIGSWGSAFVTTTRHGLQVAVVGSSSADEDGIAQRLAHERDIASVARSLAALRGDFHIVIAAGSRLRVRGTASGMRRVFHADTAGMTVASNRADVVAGLVGAPLDEELLAVRLLDSVPHPLGDVPLWRGVHAVPPGFQLDTGPDGVSRTRWWSPPEPWLGLEEGAALLRRELDSAVRVRTRAATTVSSDLSGGLDSTAVCAVAAAAGAAPIALTMASRDPGDDDVRWAKLAAAGLEHEEHLVLPVDRVPLFYSGLLEVTGPVDEPTPTILDQPRQLAGHDEMSARGSELHLTGVGGDHVLWGHPAYVLQRLATEPFGALRHLRAYRAQNRWSLRDALSVIGDRRPYGQWLAASADRLTAPRAAPHSADVLAWDVPPRMPGWARPDAVAAVRRRMRQAAQSATPLGRTRAQHNELNILHHGTRVTRVLHQVSEQGGLPMASPFFDDHVIEACWSVQPEDRSSPWLYKPLLKAAMRGVVPSEVLKRETKGEASVDAANGLRENRARIAELWHDSRLARLGLVDADRLLATTLRPSSPELRYAGLDSTLACEIWLRTV</sequence>
<name>A0ABP6MR52_9ACTN</name>
<evidence type="ECO:0000313" key="6">
    <source>
        <dbReference type="EMBL" id="GAA3123151.1"/>
    </source>
</evidence>
<dbReference type="InterPro" id="IPR051786">
    <property type="entry name" value="ASN_synthetase/amidase"/>
</dbReference>
<accession>A0ABP6MR52</accession>
<keyword evidence="3" id="KW-0028">Amino-acid biosynthesis</keyword>
<keyword evidence="3" id="KW-0061">Asparagine biosynthesis</keyword>
<dbReference type="RefSeq" id="WP_345047199.1">
    <property type="nucleotide sequence ID" value="NZ_BAAAVM010000008.1"/>
</dbReference>
<dbReference type="PANTHER" id="PTHR43284:SF1">
    <property type="entry name" value="ASPARAGINE SYNTHETASE"/>
    <property type="match status" value="1"/>
</dbReference>
<comment type="catalytic activity">
    <reaction evidence="4">
        <text>L-aspartate + L-glutamine + ATP + H2O = L-asparagine + L-glutamate + AMP + diphosphate + H(+)</text>
        <dbReference type="Rhea" id="RHEA:12228"/>
        <dbReference type="ChEBI" id="CHEBI:15377"/>
        <dbReference type="ChEBI" id="CHEBI:15378"/>
        <dbReference type="ChEBI" id="CHEBI:29985"/>
        <dbReference type="ChEBI" id="CHEBI:29991"/>
        <dbReference type="ChEBI" id="CHEBI:30616"/>
        <dbReference type="ChEBI" id="CHEBI:33019"/>
        <dbReference type="ChEBI" id="CHEBI:58048"/>
        <dbReference type="ChEBI" id="CHEBI:58359"/>
        <dbReference type="ChEBI" id="CHEBI:456215"/>
        <dbReference type="EC" id="6.3.5.4"/>
    </reaction>
</comment>
<dbReference type="PANTHER" id="PTHR43284">
    <property type="entry name" value="ASPARAGINE SYNTHETASE (GLUTAMINE-HYDROLYZING)"/>
    <property type="match status" value="1"/>
</dbReference>
<dbReference type="EC" id="6.3.5.4" evidence="2"/>
<evidence type="ECO:0000259" key="5">
    <source>
        <dbReference type="Pfam" id="PF00733"/>
    </source>
</evidence>
<feature type="domain" description="Asparagine synthetase" evidence="5">
    <location>
        <begin position="213"/>
        <end position="597"/>
    </location>
</feature>
<dbReference type="InterPro" id="IPR014729">
    <property type="entry name" value="Rossmann-like_a/b/a_fold"/>
</dbReference>
<dbReference type="EMBL" id="BAAAVM010000008">
    <property type="protein sequence ID" value="GAA3123151.1"/>
    <property type="molecule type" value="Genomic_DNA"/>
</dbReference>
<dbReference type="Gene3D" id="3.40.50.620">
    <property type="entry name" value="HUPs"/>
    <property type="match status" value="2"/>
</dbReference>
<evidence type="ECO:0000256" key="1">
    <source>
        <dbReference type="ARBA" id="ARBA00005187"/>
    </source>
</evidence>
<proteinExistence type="predicted"/>